<comment type="caution">
    <text evidence="5">The sequence shown here is derived from an EMBL/GenBank/DDBJ whole genome shotgun (WGS) entry which is preliminary data.</text>
</comment>
<dbReference type="PANTHER" id="PTHR44846:SF17">
    <property type="entry name" value="GNTR-FAMILY TRANSCRIPTIONAL REGULATOR"/>
    <property type="match status" value="1"/>
</dbReference>
<organism evidence="5 6">
    <name type="scientific">Phytohabitans houttuyneae</name>
    <dbReference type="NCBI Taxonomy" id="1076126"/>
    <lineage>
        <taxon>Bacteria</taxon>
        <taxon>Bacillati</taxon>
        <taxon>Actinomycetota</taxon>
        <taxon>Actinomycetes</taxon>
        <taxon>Micromonosporales</taxon>
        <taxon>Micromonosporaceae</taxon>
    </lineage>
</organism>
<evidence type="ECO:0000256" key="2">
    <source>
        <dbReference type="ARBA" id="ARBA00023125"/>
    </source>
</evidence>
<name>A0A6V8K8C7_9ACTN</name>
<proteinExistence type="predicted"/>
<protein>
    <recommendedName>
        <fullName evidence="4">HTH gntR-type domain-containing protein</fullName>
    </recommendedName>
</protein>
<evidence type="ECO:0000313" key="5">
    <source>
        <dbReference type="EMBL" id="GFJ80014.1"/>
    </source>
</evidence>
<dbReference type="GO" id="GO:0003700">
    <property type="term" value="F:DNA-binding transcription factor activity"/>
    <property type="evidence" value="ECO:0007669"/>
    <property type="project" value="InterPro"/>
</dbReference>
<evidence type="ECO:0000313" key="6">
    <source>
        <dbReference type="Proteomes" id="UP000482800"/>
    </source>
</evidence>
<dbReference type="Proteomes" id="UP000482800">
    <property type="component" value="Unassembled WGS sequence"/>
</dbReference>
<dbReference type="InterPro" id="IPR000524">
    <property type="entry name" value="Tscrpt_reg_HTH_GntR"/>
</dbReference>
<dbReference type="InterPro" id="IPR036390">
    <property type="entry name" value="WH_DNA-bd_sf"/>
</dbReference>
<dbReference type="SMART" id="SM00345">
    <property type="entry name" value="HTH_GNTR"/>
    <property type="match status" value="1"/>
</dbReference>
<evidence type="ECO:0000256" key="3">
    <source>
        <dbReference type="ARBA" id="ARBA00023163"/>
    </source>
</evidence>
<dbReference type="AlphaFoldDB" id="A0A6V8K8C7"/>
<dbReference type="Pfam" id="PF00392">
    <property type="entry name" value="GntR"/>
    <property type="match status" value="1"/>
</dbReference>
<evidence type="ECO:0000256" key="1">
    <source>
        <dbReference type="ARBA" id="ARBA00023015"/>
    </source>
</evidence>
<dbReference type="SUPFAM" id="SSF46785">
    <property type="entry name" value="Winged helix' DNA-binding domain"/>
    <property type="match status" value="1"/>
</dbReference>
<accession>A0A6V8K8C7</accession>
<reference evidence="5 6" key="2">
    <citation type="submission" date="2020-03" db="EMBL/GenBank/DDBJ databases">
        <authorList>
            <person name="Ichikawa N."/>
            <person name="Kimura A."/>
            <person name="Kitahashi Y."/>
            <person name="Uohara A."/>
        </authorList>
    </citation>
    <scope>NUCLEOTIDE SEQUENCE [LARGE SCALE GENOMIC DNA]</scope>
    <source>
        <strain evidence="5 6">NBRC 108639</strain>
    </source>
</reference>
<dbReference type="CDD" id="cd07377">
    <property type="entry name" value="WHTH_GntR"/>
    <property type="match status" value="1"/>
</dbReference>
<feature type="domain" description="HTH gntR-type" evidence="4">
    <location>
        <begin position="1"/>
        <end position="56"/>
    </location>
</feature>
<dbReference type="Gene3D" id="1.10.10.10">
    <property type="entry name" value="Winged helix-like DNA-binding domain superfamily/Winged helix DNA-binding domain"/>
    <property type="match status" value="1"/>
</dbReference>
<sequence>MILTRRFAPGDKLPSQPEIAARYGVARETVKRALEVLRAERLIISRQGSGVFVRAQTQRPVELRPHIEAAFDRPHVTVDFAGFSGETLRDALAEVLDKVRVGRLAPESIAIRVLVSDMSAPTAVPARAEAQGDDAAVRERAERITRRAVDGIILDQVAELGDPGLVRSATVEARPSAGRGGRFVRAGWRPRRVFALRGRLGPDPLEMLRWVVRAGDRRLLMVAEDALCAAEIPAAATAEPPPFGRKVIVGARQVGLPGCGGQQQTRLAR</sequence>
<dbReference type="EMBL" id="BLPF01000001">
    <property type="protein sequence ID" value="GFJ80014.1"/>
    <property type="molecule type" value="Genomic_DNA"/>
</dbReference>
<gene>
    <name evidence="5" type="ORF">Phou_041940</name>
</gene>
<evidence type="ECO:0000259" key="4">
    <source>
        <dbReference type="PROSITE" id="PS50949"/>
    </source>
</evidence>
<dbReference type="InterPro" id="IPR036388">
    <property type="entry name" value="WH-like_DNA-bd_sf"/>
</dbReference>
<dbReference type="GO" id="GO:0003677">
    <property type="term" value="F:DNA binding"/>
    <property type="evidence" value="ECO:0007669"/>
    <property type="project" value="UniProtKB-KW"/>
</dbReference>
<reference evidence="5 6" key="1">
    <citation type="submission" date="2020-03" db="EMBL/GenBank/DDBJ databases">
        <title>Whole genome shotgun sequence of Phytohabitans houttuyneae NBRC 108639.</title>
        <authorList>
            <person name="Komaki H."/>
            <person name="Tamura T."/>
        </authorList>
    </citation>
    <scope>NUCLEOTIDE SEQUENCE [LARGE SCALE GENOMIC DNA]</scope>
    <source>
        <strain evidence="5 6">NBRC 108639</strain>
    </source>
</reference>
<dbReference type="InterPro" id="IPR050679">
    <property type="entry name" value="Bact_HTH_transcr_reg"/>
</dbReference>
<dbReference type="GO" id="GO:0045892">
    <property type="term" value="P:negative regulation of DNA-templated transcription"/>
    <property type="evidence" value="ECO:0007669"/>
    <property type="project" value="TreeGrafter"/>
</dbReference>
<dbReference type="PANTHER" id="PTHR44846">
    <property type="entry name" value="MANNOSYL-D-GLYCERATE TRANSPORT/METABOLISM SYSTEM REPRESSOR MNGR-RELATED"/>
    <property type="match status" value="1"/>
</dbReference>
<dbReference type="PROSITE" id="PS50949">
    <property type="entry name" value="HTH_GNTR"/>
    <property type="match status" value="1"/>
</dbReference>
<keyword evidence="2" id="KW-0238">DNA-binding</keyword>
<keyword evidence="3" id="KW-0804">Transcription</keyword>
<keyword evidence="1" id="KW-0805">Transcription regulation</keyword>
<keyword evidence="6" id="KW-1185">Reference proteome</keyword>
<dbReference type="PRINTS" id="PR00035">
    <property type="entry name" value="HTHGNTR"/>
</dbReference>